<evidence type="ECO:0000313" key="4">
    <source>
        <dbReference type="Proteomes" id="UP000267096"/>
    </source>
</evidence>
<keyword evidence="4" id="KW-1185">Reference proteome</keyword>
<keyword evidence="2" id="KW-1133">Transmembrane helix</keyword>
<name>A0A0M3JAC4_ANISI</name>
<dbReference type="EMBL" id="UYRR01007514">
    <property type="protein sequence ID" value="VDK23677.1"/>
    <property type="molecule type" value="Genomic_DNA"/>
</dbReference>
<feature type="region of interest" description="Disordered" evidence="1">
    <location>
        <begin position="117"/>
        <end position="157"/>
    </location>
</feature>
<gene>
    <name evidence="3" type="ORF">ASIM_LOCUS4357</name>
</gene>
<feature type="compositionally biased region" description="Basic residues" evidence="1">
    <location>
        <begin position="131"/>
        <end position="140"/>
    </location>
</feature>
<keyword evidence="2" id="KW-0812">Transmembrane</keyword>
<accession>A0A0M3JAC4</accession>
<feature type="transmembrane region" description="Helical" evidence="2">
    <location>
        <begin position="38"/>
        <end position="58"/>
    </location>
</feature>
<organism evidence="5">
    <name type="scientific">Anisakis simplex</name>
    <name type="common">Herring worm</name>
    <dbReference type="NCBI Taxonomy" id="6269"/>
    <lineage>
        <taxon>Eukaryota</taxon>
        <taxon>Metazoa</taxon>
        <taxon>Ecdysozoa</taxon>
        <taxon>Nematoda</taxon>
        <taxon>Chromadorea</taxon>
        <taxon>Rhabditida</taxon>
        <taxon>Spirurina</taxon>
        <taxon>Ascaridomorpha</taxon>
        <taxon>Ascaridoidea</taxon>
        <taxon>Anisakidae</taxon>
        <taxon>Anisakis</taxon>
        <taxon>Anisakis simplex complex</taxon>
    </lineage>
</organism>
<proteinExistence type="predicted"/>
<evidence type="ECO:0000313" key="5">
    <source>
        <dbReference type="WBParaSite" id="ASIM_0000454401-mRNA-1"/>
    </source>
</evidence>
<evidence type="ECO:0000313" key="3">
    <source>
        <dbReference type="EMBL" id="VDK23677.1"/>
    </source>
</evidence>
<feature type="compositionally biased region" description="Basic and acidic residues" evidence="1">
    <location>
        <begin position="141"/>
        <end position="150"/>
    </location>
</feature>
<sequence length="157" mass="17285">MRQCCSLDARQALQAFAPSLTAARCVFARRVSSGLLGSGLHFSGLPTMVFVIILCESLEAAKFQNRSQTAELNDVSEGTSAINRTIESVASNSVDDNRTHQGMPVLYREHATTPCFVAPLPSDHQQSTTSVKKRPYHRRKDSFPQERSEASSKTNNK</sequence>
<keyword evidence="2" id="KW-0472">Membrane</keyword>
<reference evidence="3 4" key="2">
    <citation type="submission" date="2018-11" db="EMBL/GenBank/DDBJ databases">
        <authorList>
            <consortium name="Pathogen Informatics"/>
        </authorList>
    </citation>
    <scope>NUCLEOTIDE SEQUENCE [LARGE SCALE GENOMIC DNA]</scope>
</reference>
<evidence type="ECO:0000256" key="1">
    <source>
        <dbReference type="SAM" id="MobiDB-lite"/>
    </source>
</evidence>
<dbReference type="WBParaSite" id="ASIM_0000454401-mRNA-1">
    <property type="protein sequence ID" value="ASIM_0000454401-mRNA-1"/>
    <property type="gene ID" value="ASIM_0000454401"/>
</dbReference>
<dbReference type="AlphaFoldDB" id="A0A0M3JAC4"/>
<dbReference type="Proteomes" id="UP000267096">
    <property type="component" value="Unassembled WGS sequence"/>
</dbReference>
<evidence type="ECO:0000256" key="2">
    <source>
        <dbReference type="SAM" id="Phobius"/>
    </source>
</evidence>
<reference evidence="5" key="1">
    <citation type="submission" date="2017-02" db="UniProtKB">
        <authorList>
            <consortium name="WormBaseParasite"/>
        </authorList>
    </citation>
    <scope>IDENTIFICATION</scope>
</reference>
<protein>
    <submittedName>
        <fullName evidence="5">Secreted protein</fullName>
    </submittedName>
</protein>